<sequence>MFFGILILRNASILNVQKLQHLYKINQYNEFLMLLQQNKVKFVTHWIDIQIIQQNNMCAYGCNESLQPNLEFQPKNQNQCLEEEQNMFVFQGLISFIFTVQLSYSGSYQFAQFATYFGIEIDKILLQVKQSSEVGPTQVQHNIISDISNIKDLMG</sequence>
<name>A0A8S1R765_9CILI</name>
<protein>
    <submittedName>
        <fullName evidence="1">Uncharacterized protein</fullName>
    </submittedName>
</protein>
<reference evidence="1" key="1">
    <citation type="submission" date="2021-01" db="EMBL/GenBank/DDBJ databases">
        <authorList>
            <consortium name="Genoscope - CEA"/>
            <person name="William W."/>
        </authorList>
    </citation>
    <scope>NUCLEOTIDE SEQUENCE</scope>
</reference>
<dbReference type="EMBL" id="CAJJDN010000146">
    <property type="protein sequence ID" value="CAD8123578.1"/>
    <property type="molecule type" value="Genomic_DNA"/>
</dbReference>
<proteinExistence type="predicted"/>
<dbReference type="AlphaFoldDB" id="A0A8S1R765"/>
<evidence type="ECO:0000313" key="1">
    <source>
        <dbReference type="EMBL" id="CAD8123578.1"/>
    </source>
</evidence>
<gene>
    <name evidence="1" type="ORF">PSON_ATCC_30995.1.T1460003</name>
</gene>
<comment type="caution">
    <text evidence="1">The sequence shown here is derived from an EMBL/GenBank/DDBJ whole genome shotgun (WGS) entry which is preliminary data.</text>
</comment>
<keyword evidence="2" id="KW-1185">Reference proteome</keyword>
<dbReference type="Proteomes" id="UP000692954">
    <property type="component" value="Unassembled WGS sequence"/>
</dbReference>
<evidence type="ECO:0000313" key="2">
    <source>
        <dbReference type="Proteomes" id="UP000692954"/>
    </source>
</evidence>
<accession>A0A8S1R765</accession>
<organism evidence="1 2">
    <name type="scientific">Paramecium sonneborni</name>
    <dbReference type="NCBI Taxonomy" id="65129"/>
    <lineage>
        <taxon>Eukaryota</taxon>
        <taxon>Sar</taxon>
        <taxon>Alveolata</taxon>
        <taxon>Ciliophora</taxon>
        <taxon>Intramacronucleata</taxon>
        <taxon>Oligohymenophorea</taxon>
        <taxon>Peniculida</taxon>
        <taxon>Parameciidae</taxon>
        <taxon>Paramecium</taxon>
    </lineage>
</organism>